<evidence type="ECO:0000256" key="2">
    <source>
        <dbReference type="ARBA" id="ARBA00001946"/>
    </source>
</evidence>
<dbReference type="Gene3D" id="3.90.79.10">
    <property type="entry name" value="Nucleoside Triphosphate Pyrophosphohydrolase"/>
    <property type="match status" value="1"/>
</dbReference>
<dbReference type="SUPFAM" id="SSF55811">
    <property type="entry name" value="Nudix"/>
    <property type="match status" value="1"/>
</dbReference>
<dbReference type="PROSITE" id="PS51462">
    <property type="entry name" value="NUDIX"/>
    <property type="match status" value="1"/>
</dbReference>
<dbReference type="GO" id="GO:0035539">
    <property type="term" value="F:8-oxo-7,8-dihydrodeoxyguanosine triphosphate pyrophosphatase activity"/>
    <property type="evidence" value="ECO:0007669"/>
    <property type="project" value="UniProtKB-EC"/>
</dbReference>
<proteinExistence type="predicted"/>
<comment type="caution">
    <text evidence="8">The sequence shown here is derived from an EMBL/GenBank/DDBJ whole genome shotgun (WGS) entry which is preliminary data.</text>
</comment>
<comment type="cofactor">
    <cofactor evidence="2">
        <name>Mg(2+)</name>
        <dbReference type="ChEBI" id="CHEBI:18420"/>
    </cofactor>
</comment>
<evidence type="ECO:0000313" key="9">
    <source>
        <dbReference type="Proteomes" id="UP001281656"/>
    </source>
</evidence>
<evidence type="ECO:0000256" key="3">
    <source>
        <dbReference type="ARBA" id="ARBA00022723"/>
    </source>
</evidence>
<evidence type="ECO:0000256" key="4">
    <source>
        <dbReference type="ARBA" id="ARBA00022801"/>
    </source>
</evidence>
<keyword evidence="6" id="KW-0464">Manganese</keyword>
<evidence type="ECO:0000256" key="1">
    <source>
        <dbReference type="ARBA" id="ARBA00001936"/>
    </source>
</evidence>
<dbReference type="InterPro" id="IPR000086">
    <property type="entry name" value="NUDIX_hydrolase_dom"/>
</dbReference>
<keyword evidence="3" id="KW-0479">Metal-binding</keyword>
<dbReference type="InterPro" id="IPR045121">
    <property type="entry name" value="CoAse"/>
</dbReference>
<accession>A0ABU4JXU1</accession>
<dbReference type="RefSeq" id="WP_318799154.1">
    <property type="nucleotide sequence ID" value="NZ_JARUJP010000033.1"/>
</dbReference>
<dbReference type="InterPro" id="IPR015797">
    <property type="entry name" value="NUDIX_hydrolase-like_dom_sf"/>
</dbReference>
<dbReference type="Pfam" id="PF00293">
    <property type="entry name" value="NUDIX"/>
    <property type="match status" value="1"/>
</dbReference>
<dbReference type="Proteomes" id="UP001281656">
    <property type="component" value="Unassembled WGS sequence"/>
</dbReference>
<evidence type="ECO:0000256" key="6">
    <source>
        <dbReference type="ARBA" id="ARBA00023211"/>
    </source>
</evidence>
<name>A0ABU4JXU1_9CLOT</name>
<keyword evidence="4 8" id="KW-0378">Hydrolase</keyword>
<gene>
    <name evidence="8" type="ORF">P8V03_17460</name>
</gene>
<dbReference type="PANTHER" id="PTHR12992">
    <property type="entry name" value="NUDIX HYDROLASE"/>
    <property type="match status" value="1"/>
</dbReference>
<dbReference type="CDD" id="cd03426">
    <property type="entry name" value="NUDIX_CoAse_Nudt7"/>
    <property type="match status" value="1"/>
</dbReference>
<evidence type="ECO:0000313" key="8">
    <source>
        <dbReference type="EMBL" id="MDW8802936.1"/>
    </source>
</evidence>
<feature type="domain" description="Nudix hydrolase" evidence="7">
    <location>
        <begin position="20"/>
        <end position="151"/>
    </location>
</feature>
<comment type="cofactor">
    <cofactor evidence="1">
        <name>Mn(2+)</name>
        <dbReference type="ChEBI" id="CHEBI:29035"/>
    </cofactor>
</comment>
<organism evidence="8 9">
    <name type="scientific">Clostridium tanneri</name>
    <dbReference type="NCBI Taxonomy" id="3037988"/>
    <lineage>
        <taxon>Bacteria</taxon>
        <taxon>Bacillati</taxon>
        <taxon>Bacillota</taxon>
        <taxon>Clostridia</taxon>
        <taxon>Eubacteriales</taxon>
        <taxon>Clostridiaceae</taxon>
        <taxon>Clostridium</taxon>
    </lineage>
</organism>
<evidence type="ECO:0000256" key="5">
    <source>
        <dbReference type="ARBA" id="ARBA00022842"/>
    </source>
</evidence>
<reference evidence="8 9" key="1">
    <citation type="submission" date="2023-04" db="EMBL/GenBank/DDBJ databases">
        <title>Clostridium tannerae sp. nov., isolated from the fecal material of an alpaca.</title>
        <authorList>
            <person name="Miller S."/>
            <person name="Hendry M."/>
            <person name="King J."/>
            <person name="Sankaranarayanan K."/>
            <person name="Lawson P.A."/>
        </authorList>
    </citation>
    <scope>NUCLEOTIDE SEQUENCE [LARGE SCALE GENOMIC DNA]</scope>
    <source>
        <strain evidence="8 9">A1-XYC3</strain>
    </source>
</reference>
<protein>
    <submittedName>
        <fullName evidence="8">CoA pyrophosphatase</fullName>
        <ecNumber evidence="8">3.6.1.55</ecNumber>
    </submittedName>
</protein>
<sequence>MLNKVEKSFKNREAGILGNHKKSAVTILLLDEGEKTSVIFEVRSLTLRRQPGDICLPGGKVEKGETPREAAIRETMEELNLQRDDIEVIGDMDYVVTPYGFIMYPFVAKLNKSEIKPNREEVDHVFKVPLEFFIESSPELFELPLVPNPGEDFPYHLIRNGKDYQFRVGKIPEYFYKYNDYIIWGFTALIIKSFIDIIKSD</sequence>
<keyword evidence="9" id="KW-1185">Reference proteome</keyword>
<keyword evidence="5" id="KW-0460">Magnesium</keyword>
<dbReference type="PROSITE" id="PS00893">
    <property type="entry name" value="NUDIX_BOX"/>
    <property type="match status" value="1"/>
</dbReference>
<dbReference type="PANTHER" id="PTHR12992:SF11">
    <property type="entry name" value="MITOCHONDRIAL COENZYME A DIPHOSPHATASE NUDT8"/>
    <property type="match status" value="1"/>
</dbReference>
<dbReference type="EC" id="3.6.1.55" evidence="8"/>
<dbReference type="InterPro" id="IPR020084">
    <property type="entry name" value="NUDIX_hydrolase_CS"/>
</dbReference>
<dbReference type="EMBL" id="JARUJP010000033">
    <property type="protein sequence ID" value="MDW8802936.1"/>
    <property type="molecule type" value="Genomic_DNA"/>
</dbReference>
<evidence type="ECO:0000259" key="7">
    <source>
        <dbReference type="PROSITE" id="PS51462"/>
    </source>
</evidence>